<dbReference type="Pfam" id="PF08421">
    <property type="entry name" value="Methyltransf_13"/>
    <property type="match status" value="1"/>
</dbReference>
<name>A0A521CN77_9ACTN</name>
<feature type="domain" description="Methyltransferase putative zinc binding" evidence="1">
    <location>
        <begin position="18"/>
        <end position="79"/>
    </location>
</feature>
<dbReference type="Gene3D" id="3.40.50.150">
    <property type="entry name" value="Vaccinia Virus protein VP39"/>
    <property type="match status" value="1"/>
</dbReference>
<reference evidence="3 4" key="1">
    <citation type="submission" date="2017-05" db="EMBL/GenBank/DDBJ databases">
        <authorList>
            <person name="Varghese N."/>
            <person name="Submissions S."/>
        </authorList>
    </citation>
    <scope>NUCLEOTIDE SEQUENCE [LARGE SCALE GENOMIC DNA]</scope>
    <source>
        <strain evidence="3 4">DSM 46834</strain>
    </source>
</reference>
<dbReference type="InterPro" id="IPR029063">
    <property type="entry name" value="SAM-dependent_MTases_sf"/>
</dbReference>
<evidence type="ECO:0000259" key="1">
    <source>
        <dbReference type="Pfam" id="PF08421"/>
    </source>
</evidence>
<evidence type="ECO:0000313" key="3">
    <source>
        <dbReference type="EMBL" id="SMO60914.1"/>
    </source>
</evidence>
<dbReference type="Proteomes" id="UP000317484">
    <property type="component" value="Unassembled WGS sequence"/>
</dbReference>
<dbReference type="GO" id="GO:0008168">
    <property type="term" value="F:methyltransferase activity"/>
    <property type="evidence" value="ECO:0007669"/>
    <property type="project" value="UniProtKB-KW"/>
</dbReference>
<dbReference type="AlphaFoldDB" id="A0A521CN77"/>
<keyword evidence="3" id="KW-0489">Methyltransferase</keyword>
<dbReference type="Pfam" id="PF13489">
    <property type="entry name" value="Methyltransf_23"/>
    <property type="match status" value="1"/>
</dbReference>
<evidence type="ECO:0000313" key="4">
    <source>
        <dbReference type="Proteomes" id="UP000317484"/>
    </source>
</evidence>
<dbReference type="InterPro" id="IPR013630">
    <property type="entry name" value="Methyltransf_Zn-bd_dom_put"/>
</dbReference>
<dbReference type="GO" id="GO:0032259">
    <property type="term" value="P:methylation"/>
    <property type="evidence" value="ECO:0007669"/>
    <property type="project" value="UniProtKB-KW"/>
</dbReference>
<dbReference type="Gene3D" id="6.10.250.3100">
    <property type="match status" value="1"/>
</dbReference>
<dbReference type="PANTHER" id="PTHR43861">
    <property type="entry name" value="TRANS-ACONITATE 2-METHYLTRANSFERASE-RELATED"/>
    <property type="match status" value="1"/>
</dbReference>
<protein>
    <submittedName>
        <fullName evidence="3">Methyltransferase domain-containing protein</fullName>
    </submittedName>
</protein>
<keyword evidence="4" id="KW-1185">Reference proteome</keyword>
<dbReference type="InterPro" id="IPR038576">
    <property type="entry name" value="Methyltransf_Zn-bd_dom_put_sf"/>
</dbReference>
<sequence length="429" mass="46436">MAPVPPDVEVAVVSAPRCRLCRAELTDTFVDLGMSPPCESYLTADQLDSGEVFYPLHVRVCARCLLVQLPAYVDAGDIFSHYAYFSSYSDSWVAHAKAYVEEAADRLSLGTGSFVVEVASNDGYLLQHVVQRGIRALGIEPAANVAEAAVERGVPTEVTFLGEATGRDVAARHGAADLVVANNVFAHVPDIVDFARGLRALVADSGTVTIEIPHLMRLIEGNEYDTIYHEHYSYLSLLTTQRVLAEAGLVVVDVEELPTHGGSLRTWSVPAERAVPPSDAVAAVLAAEEAAGLHTLAGHAGFASAVARVRNDLVEFLVERSRRGETVVAYGAPGKGNTLLNHCGVRSDLVAFAVDRNPFKQGRFLPGTHIPVHPPERLAEARPDYVLIMPWNLRDEIAEQLRDVRSWGGQLVVALPRLEVLPTTREGSR</sequence>
<dbReference type="InterPro" id="IPR013691">
    <property type="entry name" value="MeTrfase_14"/>
</dbReference>
<organism evidence="3 4">
    <name type="scientific">Geodermatophilus aquaeductus</name>
    <dbReference type="NCBI Taxonomy" id="1564161"/>
    <lineage>
        <taxon>Bacteria</taxon>
        <taxon>Bacillati</taxon>
        <taxon>Actinomycetota</taxon>
        <taxon>Actinomycetes</taxon>
        <taxon>Geodermatophilales</taxon>
        <taxon>Geodermatophilaceae</taxon>
        <taxon>Geodermatophilus</taxon>
    </lineage>
</organism>
<dbReference type="Gene3D" id="3.40.50.720">
    <property type="entry name" value="NAD(P)-binding Rossmann-like Domain"/>
    <property type="match status" value="1"/>
</dbReference>
<dbReference type="Pfam" id="PF08484">
    <property type="entry name" value="Methyltransf_14"/>
    <property type="match status" value="1"/>
</dbReference>
<feature type="domain" description="C-methyltransferase" evidence="2">
    <location>
        <begin position="258"/>
        <end position="416"/>
    </location>
</feature>
<gene>
    <name evidence="3" type="ORF">SAMN06273567_102510</name>
</gene>
<dbReference type="SUPFAM" id="SSF53335">
    <property type="entry name" value="S-adenosyl-L-methionine-dependent methyltransferases"/>
    <property type="match status" value="1"/>
</dbReference>
<dbReference type="Gene3D" id="6.20.50.110">
    <property type="entry name" value="Methyltransferase, zinc-binding domain"/>
    <property type="match status" value="1"/>
</dbReference>
<keyword evidence="3" id="KW-0808">Transferase</keyword>
<accession>A0A521CN77</accession>
<dbReference type="PANTHER" id="PTHR43861:SF5">
    <property type="entry name" value="BLL5978 PROTEIN"/>
    <property type="match status" value="1"/>
</dbReference>
<evidence type="ECO:0000259" key="2">
    <source>
        <dbReference type="Pfam" id="PF08484"/>
    </source>
</evidence>
<dbReference type="EMBL" id="FXTJ01000002">
    <property type="protein sequence ID" value="SMO60914.1"/>
    <property type="molecule type" value="Genomic_DNA"/>
</dbReference>
<proteinExistence type="predicted"/>